<dbReference type="EMBL" id="PVNK01000166">
    <property type="protein sequence ID" value="PRP95883.1"/>
    <property type="molecule type" value="Genomic_DNA"/>
</dbReference>
<dbReference type="OrthoDB" id="5501344at2"/>
<comment type="caution">
    <text evidence="5">The sequence shown here is derived from an EMBL/GenBank/DDBJ whole genome shotgun (WGS) entry which is preliminary data.</text>
</comment>
<dbReference type="PROSITE" id="PS51470">
    <property type="entry name" value="FG_GAP"/>
    <property type="match status" value="4"/>
</dbReference>
<dbReference type="Proteomes" id="UP000237968">
    <property type="component" value="Unassembled WGS sequence"/>
</dbReference>
<keyword evidence="3" id="KW-0378">Hydrolase</keyword>
<evidence type="ECO:0000256" key="1">
    <source>
        <dbReference type="ARBA" id="ARBA00022729"/>
    </source>
</evidence>
<evidence type="ECO:0000256" key="2">
    <source>
        <dbReference type="ARBA" id="ARBA00022737"/>
    </source>
</evidence>
<dbReference type="SMART" id="SM00191">
    <property type="entry name" value="Int_alpha"/>
    <property type="match status" value="6"/>
</dbReference>
<dbReference type="GO" id="GO:0016787">
    <property type="term" value="F:hydrolase activity"/>
    <property type="evidence" value="ECO:0007669"/>
    <property type="project" value="UniProtKB-KW"/>
</dbReference>
<dbReference type="Pfam" id="PF01839">
    <property type="entry name" value="FG-GAP"/>
    <property type="match status" value="3"/>
</dbReference>
<keyword evidence="6" id="KW-1185">Reference proteome</keyword>
<dbReference type="InterPro" id="IPR028994">
    <property type="entry name" value="Integrin_alpha_N"/>
</dbReference>
<evidence type="ECO:0000256" key="3">
    <source>
        <dbReference type="ARBA" id="ARBA00022801"/>
    </source>
</evidence>
<dbReference type="PANTHER" id="PTHR23221">
    <property type="entry name" value="GLYCOSYLPHOSPHATIDYLINOSITOL PHOSPHOLIPASE D"/>
    <property type="match status" value="1"/>
</dbReference>
<reference evidence="5 6" key="1">
    <citation type="submission" date="2018-03" db="EMBL/GenBank/DDBJ databases">
        <title>Draft Genome Sequences of the Obligatory Marine Myxobacteria Enhygromyxa salina SWB005.</title>
        <authorList>
            <person name="Poehlein A."/>
            <person name="Moghaddam J.A."/>
            <person name="Harms H."/>
            <person name="Alanjari M."/>
            <person name="Koenig G.M."/>
            <person name="Daniel R."/>
            <person name="Schaeberle T.F."/>
        </authorList>
    </citation>
    <scope>NUCLEOTIDE SEQUENCE [LARGE SCALE GENOMIC DNA]</scope>
    <source>
        <strain evidence="5 6">SWB005</strain>
    </source>
</reference>
<dbReference type="SUPFAM" id="SSF69318">
    <property type="entry name" value="Integrin alpha N-terminal domain"/>
    <property type="match status" value="2"/>
</dbReference>
<dbReference type="PANTHER" id="PTHR23221:SF7">
    <property type="entry name" value="PHOSPHATIDYLINOSITOL-GLYCAN-SPECIFIC PHOSPHOLIPASE D"/>
    <property type="match status" value="1"/>
</dbReference>
<dbReference type="InterPro" id="IPR013517">
    <property type="entry name" value="FG-GAP"/>
</dbReference>
<evidence type="ECO:0000256" key="4">
    <source>
        <dbReference type="ARBA" id="ARBA00023180"/>
    </source>
</evidence>
<keyword evidence="4" id="KW-0325">Glycoprotein</keyword>
<gene>
    <name evidence="5" type="ORF">ENSA5_37530</name>
</gene>
<dbReference type="InterPro" id="IPR000413">
    <property type="entry name" value="Integrin_alpha"/>
</dbReference>
<protein>
    <submittedName>
        <fullName evidence="5">FG-GAP repeat protein</fullName>
    </submittedName>
</protein>
<sequence>MMVSGTRVTPSSVNTAILLSTILSAIPSLPSANAEGRIDGAGGDRFGFAITSGDLDSDGQLDLVVTAPHPSGGNQVYVFSGPLDLSDDLALDTSMASVTISGPFNSETGWSVAVGDINGDGNDDLVVASPNEAVGAGNLHIFEGPLSGGISLDTSNADHSIVGGVAYDYLGWSLTLGDFDDDGVVEIGAGACGVGSGVEEGLGAAYIFDLDGPTLPTSVADATATFKGSGKTGCALASADFNDDGADELVIGSYGDYLNTGLGWGGSAAIVYGRAQFDSDYSLRNSDLIDQDIALIRSELSGSNLGFDLASGDLNGDGHADLILGAPSKRCYGCSTWDHFGRTYVVLGGRDVGGPNGGRVLAGSSSVADVSDIIYEDFSYADEFGRSVASPGFAGPVFGDTGRMAFGAPVYGPLVMVGSGANTGWGLAYDAGARYQIGPDYDCTWNPDLGTLTCDLPKEPNDPRSLRIDVGALVWGGHRFEGGPGEVFGFEVHGADFDADGLSDLVFGASHQLDFEDPAGDGKVFLFQGR</sequence>
<accession>A0A2S9XSP8</accession>
<dbReference type="Gene3D" id="2.130.10.130">
    <property type="entry name" value="Integrin alpha, N-terminal"/>
    <property type="match status" value="2"/>
</dbReference>
<evidence type="ECO:0000313" key="5">
    <source>
        <dbReference type="EMBL" id="PRP95883.1"/>
    </source>
</evidence>
<name>A0A2S9XSP8_9BACT</name>
<keyword evidence="1" id="KW-0732">Signal</keyword>
<organism evidence="5 6">
    <name type="scientific">Enhygromyxa salina</name>
    <dbReference type="NCBI Taxonomy" id="215803"/>
    <lineage>
        <taxon>Bacteria</taxon>
        <taxon>Pseudomonadati</taxon>
        <taxon>Myxococcota</taxon>
        <taxon>Polyangia</taxon>
        <taxon>Nannocystales</taxon>
        <taxon>Nannocystaceae</taxon>
        <taxon>Enhygromyxa</taxon>
    </lineage>
</organism>
<dbReference type="PRINTS" id="PR01185">
    <property type="entry name" value="INTEGRINA"/>
</dbReference>
<dbReference type="AlphaFoldDB" id="A0A2S9XSP8"/>
<dbReference type="GO" id="GO:0008305">
    <property type="term" value="C:integrin complex"/>
    <property type="evidence" value="ECO:0007669"/>
    <property type="project" value="InterPro"/>
</dbReference>
<dbReference type="GO" id="GO:0007155">
    <property type="term" value="P:cell adhesion"/>
    <property type="evidence" value="ECO:0007669"/>
    <property type="project" value="InterPro"/>
</dbReference>
<proteinExistence type="predicted"/>
<dbReference type="InterPro" id="IPR013519">
    <property type="entry name" value="Int_alpha_beta-p"/>
</dbReference>
<keyword evidence="2" id="KW-0677">Repeat</keyword>
<evidence type="ECO:0000313" key="6">
    <source>
        <dbReference type="Proteomes" id="UP000237968"/>
    </source>
</evidence>